<reference evidence="3" key="1">
    <citation type="submission" date="2016-08" db="EMBL/GenBank/DDBJ databases">
        <authorList>
            <person name="Varghese N."/>
            <person name="Submissions Spin"/>
        </authorList>
    </citation>
    <scope>NUCLEOTIDE SEQUENCE [LARGE SCALE GENOMIC DNA]</scope>
    <source>
        <strain evidence="3">ERR11</strain>
    </source>
</reference>
<keyword evidence="1" id="KW-0812">Transmembrane</keyword>
<gene>
    <name evidence="2" type="ORF">GA0061098_1006320</name>
</gene>
<feature type="transmembrane region" description="Helical" evidence="1">
    <location>
        <begin position="12"/>
        <end position="30"/>
    </location>
</feature>
<keyword evidence="1" id="KW-0472">Membrane</keyword>
<protein>
    <submittedName>
        <fullName evidence="2">Uncharacterized protein</fullName>
    </submittedName>
</protein>
<proteinExistence type="predicted"/>
<dbReference type="EMBL" id="FMAI01000006">
    <property type="protein sequence ID" value="SCB35207.1"/>
    <property type="molecule type" value="Genomic_DNA"/>
</dbReference>
<dbReference type="RefSeq" id="WP_165637358.1">
    <property type="nucleotide sequence ID" value="NZ_FMAI01000006.1"/>
</dbReference>
<keyword evidence="1" id="KW-1133">Transmembrane helix</keyword>
<sequence length="57" mass="6314">MNGNRHYGVRVEGAKYGVGFGSALAIAISYTNNHSILWAIIHGILGWFYVIFAALFR</sequence>
<dbReference type="Proteomes" id="UP000199184">
    <property type="component" value="Unassembled WGS sequence"/>
</dbReference>
<evidence type="ECO:0000313" key="3">
    <source>
        <dbReference type="Proteomes" id="UP000199184"/>
    </source>
</evidence>
<feature type="transmembrane region" description="Helical" evidence="1">
    <location>
        <begin position="36"/>
        <end position="56"/>
    </location>
</feature>
<keyword evidence="3" id="KW-1185">Reference proteome</keyword>
<organism evidence="2 3">
    <name type="scientific">Bradyrhizobium shewense</name>
    <dbReference type="NCBI Taxonomy" id="1761772"/>
    <lineage>
        <taxon>Bacteria</taxon>
        <taxon>Pseudomonadati</taxon>
        <taxon>Pseudomonadota</taxon>
        <taxon>Alphaproteobacteria</taxon>
        <taxon>Hyphomicrobiales</taxon>
        <taxon>Nitrobacteraceae</taxon>
        <taxon>Bradyrhizobium</taxon>
    </lineage>
</organism>
<evidence type="ECO:0000256" key="1">
    <source>
        <dbReference type="SAM" id="Phobius"/>
    </source>
</evidence>
<dbReference type="AlphaFoldDB" id="A0A1C3W531"/>
<name>A0A1C3W531_9BRAD</name>
<accession>A0A1C3W531</accession>
<evidence type="ECO:0000313" key="2">
    <source>
        <dbReference type="EMBL" id="SCB35207.1"/>
    </source>
</evidence>